<dbReference type="Proteomes" id="UP000751190">
    <property type="component" value="Unassembled WGS sequence"/>
</dbReference>
<dbReference type="InterPro" id="IPR023198">
    <property type="entry name" value="PGP-like_dom2"/>
</dbReference>
<keyword evidence="1" id="KW-0732">Signal</keyword>
<comment type="caution">
    <text evidence="2">The sequence shown here is derived from an EMBL/GenBank/DDBJ whole genome shotgun (WGS) entry which is preliminary data.</text>
</comment>
<evidence type="ECO:0000313" key="3">
    <source>
        <dbReference type="Proteomes" id="UP000751190"/>
    </source>
</evidence>
<dbReference type="Gene3D" id="3.40.50.1000">
    <property type="entry name" value="HAD superfamily/HAD-like"/>
    <property type="match status" value="1"/>
</dbReference>
<name>A0A8J6C9T3_DIALT</name>
<feature type="chain" id="PRO_5035236574" description="Haloacid dehalogenase-like hydrolase" evidence="1">
    <location>
        <begin position="18"/>
        <end position="340"/>
    </location>
</feature>
<keyword evidence="3" id="KW-1185">Reference proteome</keyword>
<dbReference type="Gene3D" id="1.10.150.240">
    <property type="entry name" value="Putative phosphatase, domain 2"/>
    <property type="match status" value="1"/>
</dbReference>
<dbReference type="EMBL" id="JAGTXO010000007">
    <property type="protein sequence ID" value="KAG8466852.1"/>
    <property type="molecule type" value="Genomic_DNA"/>
</dbReference>
<dbReference type="SUPFAM" id="SSF56784">
    <property type="entry name" value="HAD-like"/>
    <property type="match status" value="1"/>
</dbReference>
<evidence type="ECO:0008006" key="4">
    <source>
        <dbReference type="Google" id="ProtNLM"/>
    </source>
</evidence>
<accession>A0A8J6C9T3</accession>
<dbReference type="OrthoDB" id="40579at2759"/>
<dbReference type="OMA" id="ESHEFHG"/>
<proteinExistence type="predicted"/>
<sequence length="340" mass="35035">MRAAWLALLGGAAHARAYTLITFDVDGTLVRSAGRAAEVSAHARAFAHAIGRVLGDGTTPTALPADLLAPERYHGSTDGLIALNMARVALGLAPEAVLPRLPEVMECMCDFFCALDDADAIRGMEALPGVLPALRALAEEVRAGRVLCGLVTGNVEGIARKKMRAIGVTATGALSPPHDGFACPYEPDAAVLGGFGSDFCSGDIDDASRQHLDRAEQIAIATRRANALLHHRSRANAIATRHSATTTADGDGTSPQITRVVHVGDAPTDVLAARACAEDGRLGAGVVVGCVAVGTGRCASDALRELAGPARAGVWEPHTLERGLADPDFVRLALGLVVGG</sequence>
<reference evidence="2" key="1">
    <citation type="submission" date="2021-05" db="EMBL/GenBank/DDBJ databases">
        <title>The genome of the haptophyte Pavlova lutheri (Diacronema luteri, Pavlovales) - a model for lipid biosynthesis in eukaryotic algae.</title>
        <authorList>
            <person name="Hulatt C.J."/>
            <person name="Posewitz M.C."/>
        </authorList>
    </citation>
    <scope>NUCLEOTIDE SEQUENCE</scope>
    <source>
        <strain evidence="2">NIVA-4/92</strain>
    </source>
</reference>
<dbReference type="InterPro" id="IPR036412">
    <property type="entry name" value="HAD-like_sf"/>
</dbReference>
<feature type="signal peptide" evidence="1">
    <location>
        <begin position="1"/>
        <end position="17"/>
    </location>
</feature>
<evidence type="ECO:0000313" key="2">
    <source>
        <dbReference type="EMBL" id="KAG8466852.1"/>
    </source>
</evidence>
<dbReference type="AlphaFoldDB" id="A0A8J6C9T3"/>
<gene>
    <name evidence="2" type="ORF">KFE25_008231</name>
</gene>
<protein>
    <recommendedName>
        <fullName evidence="4">Haloacid dehalogenase-like hydrolase</fullName>
    </recommendedName>
</protein>
<organism evidence="2 3">
    <name type="scientific">Diacronema lutheri</name>
    <name type="common">Unicellular marine alga</name>
    <name type="synonym">Monochrysis lutheri</name>
    <dbReference type="NCBI Taxonomy" id="2081491"/>
    <lineage>
        <taxon>Eukaryota</taxon>
        <taxon>Haptista</taxon>
        <taxon>Haptophyta</taxon>
        <taxon>Pavlovophyceae</taxon>
        <taxon>Pavlovales</taxon>
        <taxon>Pavlovaceae</taxon>
        <taxon>Diacronema</taxon>
    </lineage>
</organism>
<evidence type="ECO:0000256" key="1">
    <source>
        <dbReference type="SAM" id="SignalP"/>
    </source>
</evidence>
<dbReference type="InterPro" id="IPR023214">
    <property type="entry name" value="HAD_sf"/>
</dbReference>